<feature type="transmembrane region" description="Helical" evidence="2">
    <location>
        <begin position="121"/>
        <end position="145"/>
    </location>
</feature>
<dbReference type="Proteomes" id="UP000247498">
    <property type="component" value="Unassembled WGS sequence"/>
</dbReference>
<gene>
    <name evidence="3" type="ORF">Rsub_03694</name>
</gene>
<name>A0A2V0NZ24_9CHLO</name>
<feature type="compositionally biased region" description="Low complexity" evidence="1">
    <location>
        <begin position="335"/>
        <end position="350"/>
    </location>
</feature>
<dbReference type="InParanoid" id="A0A2V0NZ24"/>
<accession>A0A2V0NZ24</accession>
<evidence type="ECO:0000313" key="4">
    <source>
        <dbReference type="Proteomes" id="UP000247498"/>
    </source>
</evidence>
<reference evidence="3 4" key="1">
    <citation type="journal article" date="2018" name="Sci. Rep.">
        <title>Raphidocelis subcapitata (=Pseudokirchneriella subcapitata) provides an insight into genome evolution and environmental adaptations in the Sphaeropleales.</title>
        <authorList>
            <person name="Suzuki S."/>
            <person name="Yamaguchi H."/>
            <person name="Nakajima N."/>
            <person name="Kawachi M."/>
        </authorList>
    </citation>
    <scope>NUCLEOTIDE SEQUENCE [LARGE SCALE GENOMIC DNA]</scope>
    <source>
        <strain evidence="3 4">NIES-35</strain>
    </source>
</reference>
<organism evidence="3 4">
    <name type="scientific">Raphidocelis subcapitata</name>
    <dbReference type="NCBI Taxonomy" id="307507"/>
    <lineage>
        <taxon>Eukaryota</taxon>
        <taxon>Viridiplantae</taxon>
        <taxon>Chlorophyta</taxon>
        <taxon>core chlorophytes</taxon>
        <taxon>Chlorophyceae</taxon>
        <taxon>CS clade</taxon>
        <taxon>Sphaeropleales</taxon>
        <taxon>Selenastraceae</taxon>
        <taxon>Raphidocelis</taxon>
    </lineage>
</organism>
<evidence type="ECO:0000313" key="3">
    <source>
        <dbReference type="EMBL" id="GBF90840.1"/>
    </source>
</evidence>
<keyword evidence="2" id="KW-1133">Transmembrane helix</keyword>
<comment type="caution">
    <text evidence="3">The sequence shown here is derived from an EMBL/GenBank/DDBJ whole genome shotgun (WGS) entry which is preliminary data.</text>
</comment>
<evidence type="ECO:0000256" key="2">
    <source>
        <dbReference type="SAM" id="Phobius"/>
    </source>
</evidence>
<dbReference type="AlphaFoldDB" id="A0A2V0NZ24"/>
<feature type="region of interest" description="Disordered" evidence="1">
    <location>
        <begin position="148"/>
        <end position="185"/>
    </location>
</feature>
<keyword evidence="2" id="KW-0812">Transmembrane</keyword>
<evidence type="ECO:0000256" key="1">
    <source>
        <dbReference type="SAM" id="MobiDB-lite"/>
    </source>
</evidence>
<protein>
    <submittedName>
        <fullName evidence="3">Uncharacterized protein</fullName>
    </submittedName>
</protein>
<keyword evidence="4" id="KW-1185">Reference proteome</keyword>
<dbReference type="EMBL" id="BDRX01000020">
    <property type="protein sequence ID" value="GBF90840.1"/>
    <property type="molecule type" value="Genomic_DNA"/>
</dbReference>
<feature type="compositionally biased region" description="Low complexity" evidence="1">
    <location>
        <begin position="171"/>
        <end position="180"/>
    </location>
</feature>
<proteinExistence type="predicted"/>
<sequence>MASVSRPSRMSRLAAAARGAGRALDAALLLALAAGAALVLALALADAKRAVWDDAAAREKLLLSAAAAAGDLRALGALVGVADAESRRAAIARVRSHHLLAVCGGGGGGPAEHGTCGAEPAFGLAALLLAAAPALLLAGTVWLAAGRGPSQPPTPARAASEASKQSRDEGAPAAAAPRGAMTEPTEDWRLAAGPGLIGRATRPAPGPHRLVIDWGCPMYRRGRGARVHPEHAAAAFAVAGWLLWRGADLSAFEEALARLGGRAADSPDPWAYAALHLYENRRLTGPLADLVTQLAGEDGAAARAGGRLQVPAQVPKYVAVAGVMLALRVREAFPGPAAPAREPEGPASEADAAPGDAEARSLPA</sequence>
<feature type="region of interest" description="Disordered" evidence="1">
    <location>
        <begin position="335"/>
        <end position="364"/>
    </location>
</feature>
<keyword evidence="2" id="KW-0472">Membrane</keyword>